<dbReference type="AlphaFoldDB" id="A0A226DCY1"/>
<evidence type="ECO:0000313" key="10">
    <source>
        <dbReference type="Proteomes" id="UP000198287"/>
    </source>
</evidence>
<evidence type="ECO:0000256" key="8">
    <source>
        <dbReference type="ARBA" id="ARBA00083109"/>
    </source>
</evidence>
<protein>
    <recommendedName>
        <fullName evidence="7">Small ribosomal subunit protein uS2m</fullName>
    </recommendedName>
    <alternativeName>
        <fullName evidence="8">28S ribosomal protein S2, mitochondrial</fullName>
    </alternativeName>
</protein>
<keyword evidence="4" id="KW-0496">Mitochondrion</keyword>
<dbReference type="HAMAP" id="MF_00291_B">
    <property type="entry name" value="Ribosomal_uS2_B"/>
    <property type="match status" value="1"/>
</dbReference>
<dbReference type="Pfam" id="PF00318">
    <property type="entry name" value="Ribosomal_S2"/>
    <property type="match status" value="2"/>
</dbReference>
<evidence type="ECO:0000256" key="6">
    <source>
        <dbReference type="ARBA" id="ARBA00059792"/>
    </source>
</evidence>
<keyword evidence="3" id="KW-0689">Ribosomal protein</keyword>
<comment type="caution">
    <text evidence="9">The sequence shown here is derived from an EMBL/GenBank/DDBJ whole genome shotgun (WGS) entry which is preliminary data.</text>
</comment>
<organism evidence="9 10">
    <name type="scientific">Folsomia candida</name>
    <name type="common">Springtail</name>
    <dbReference type="NCBI Taxonomy" id="158441"/>
    <lineage>
        <taxon>Eukaryota</taxon>
        <taxon>Metazoa</taxon>
        <taxon>Ecdysozoa</taxon>
        <taxon>Arthropoda</taxon>
        <taxon>Hexapoda</taxon>
        <taxon>Collembola</taxon>
        <taxon>Entomobryomorpha</taxon>
        <taxon>Isotomoidea</taxon>
        <taxon>Isotomidae</taxon>
        <taxon>Proisotominae</taxon>
        <taxon>Folsomia</taxon>
    </lineage>
</organism>
<evidence type="ECO:0000256" key="1">
    <source>
        <dbReference type="ARBA" id="ARBA00004173"/>
    </source>
</evidence>
<proteinExistence type="inferred from homology"/>
<dbReference type="GO" id="GO:0003735">
    <property type="term" value="F:structural constituent of ribosome"/>
    <property type="evidence" value="ECO:0007669"/>
    <property type="project" value="InterPro"/>
</dbReference>
<dbReference type="InterPro" id="IPR023591">
    <property type="entry name" value="Ribosomal_uS2_flav_dom_sf"/>
</dbReference>
<dbReference type="PANTHER" id="PTHR12534">
    <property type="entry name" value="30S RIBOSOMAL PROTEIN S2 PROKARYOTIC AND ORGANELLAR"/>
    <property type="match status" value="1"/>
</dbReference>
<gene>
    <name evidence="9" type="ORF">Fcan01_22593</name>
</gene>
<keyword evidence="5" id="KW-0687">Ribonucleoprotein</keyword>
<evidence type="ECO:0000256" key="4">
    <source>
        <dbReference type="ARBA" id="ARBA00023128"/>
    </source>
</evidence>
<dbReference type="FunFam" id="3.40.50.10490:FF:000026">
    <property type="entry name" value="28S ribosomal protein S2, mitochondrial"/>
    <property type="match status" value="1"/>
</dbReference>
<sequence>MSRLMRRALLIRSSPCQSSVVTSTHRRRWAHQLAAAGVKRNNLPHPIVTATPTQAPYQPSLEELMAKDETLQSPDYFQVHKIFTTRDLFRARVHLGHKMGSLHPNMAPFVFGSRFDSVILDLDKTAFHLRQALNFLAHIAYRKGIIVFVTRSPHVIHLVEKTAMEVGEYAHCREWDTHTLTDSHRKYGGITRLPDTILMLNTLDTVMAPHPAVKDAAKMLIPTVGVVDSSCDPNLITYPIPGNDDSIQALTLYCSLFKEAILRGKNKRKLVDAALLQNKKEM</sequence>
<dbReference type="Gene3D" id="3.40.50.10490">
    <property type="entry name" value="Glucose-6-phosphate isomerase like protein, domain 1"/>
    <property type="match status" value="1"/>
</dbReference>
<dbReference type="CDD" id="cd01425">
    <property type="entry name" value="RPS2"/>
    <property type="match status" value="1"/>
</dbReference>
<evidence type="ECO:0000256" key="3">
    <source>
        <dbReference type="ARBA" id="ARBA00022980"/>
    </source>
</evidence>
<dbReference type="GO" id="GO:0006412">
    <property type="term" value="P:translation"/>
    <property type="evidence" value="ECO:0007669"/>
    <property type="project" value="InterPro"/>
</dbReference>
<keyword evidence="10" id="KW-1185">Reference proteome</keyword>
<dbReference type="OrthoDB" id="2320368at2759"/>
<comment type="similarity">
    <text evidence="2">Belongs to the universal ribosomal protein uS2 family.</text>
</comment>
<dbReference type="OMA" id="PYIFMEK"/>
<dbReference type="InterPro" id="IPR001865">
    <property type="entry name" value="Ribosomal_uS2"/>
</dbReference>
<evidence type="ECO:0000256" key="2">
    <source>
        <dbReference type="ARBA" id="ARBA00006242"/>
    </source>
</evidence>
<dbReference type="PANTHER" id="PTHR12534:SF0">
    <property type="entry name" value="SMALL RIBOSOMAL SUBUNIT PROTEIN US2M"/>
    <property type="match status" value="1"/>
</dbReference>
<dbReference type="PRINTS" id="PR00395">
    <property type="entry name" value="RIBOSOMALS2"/>
</dbReference>
<dbReference type="SUPFAM" id="SSF52313">
    <property type="entry name" value="Ribosomal protein S2"/>
    <property type="match status" value="1"/>
</dbReference>
<comment type="function">
    <text evidence="6">Required for mitoribosome formation and stability, and mitochondrial translation.</text>
</comment>
<name>A0A226DCY1_FOLCA</name>
<evidence type="ECO:0000313" key="9">
    <source>
        <dbReference type="EMBL" id="OXA42798.1"/>
    </source>
</evidence>
<evidence type="ECO:0000256" key="7">
    <source>
        <dbReference type="ARBA" id="ARBA00071390"/>
    </source>
</evidence>
<dbReference type="EMBL" id="LNIX01000025">
    <property type="protein sequence ID" value="OXA42798.1"/>
    <property type="molecule type" value="Genomic_DNA"/>
</dbReference>
<dbReference type="GO" id="GO:0005743">
    <property type="term" value="C:mitochondrial inner membrane"/>
    <property type="evidence" value="ECO:0007669"/>
    <property type="project" value="UniProtKB-ARBA"/>
</dbReference>
<accession>A0A226DCY1</accession>
<evidence type="ECO:0000256" key="5">
    <source>
        <dbReference type="ARBA" id="ARBA00023274"/>
    </source>
</evidence>
<dbReference type="STRING" id="158441.A0A226DCY1"/>
<dbReference type="Proteomes" id="UP000198287">
    <property type="component" value="Unassembled WGS sequence"/>
</dbReference>
<dbReference type="GO" id="GO:0005763">
    <property type="term" value="C:mitochondrial small ribosomal subunit"/>
    <property type="evidence" value="ECO:0007669"/>
    <property type="project" value="UniProtKB-ARBA"/>
</dbReference>
<reference evidence="9 10" key="1">
    <citation type="submission" date="2015-12" db="EMBL/GenBank/DDBJ databases">
        <title>The genome of Folsomia candida.</title>
        <authorList>
            <person name="Faddeeva A."/>
            <person name="Derks M.F."/>
            <person name="Anvar Y."/>
            <person name="Smit S."/>
            <person name="Van Straalen N."/>
            <person name="Roelofs D."/>
        </authorList>
    </citation>
    <scope>NUCLEOTIDE SEQUENCE [LARGE SCALE GENOMIC DNA]</scope>
    <source>
        <strain evidence="9 10">VU population</strain>
        <tissue evidence="9">Whole body</tissue>
    </source>
</reference>
<comment type="subcellular location">
    <subcellularLocation>
        <location evidence="1">Mitochondrion</location>
    </subcellularLocation>
</comment>
<dbReference type="InterPro" id="IPR005706">
    <property type="entry name" value="Ribosomal_uS2_bac/mit/plastid"/>
</dbReference>